<dbReference type="Gene3D" id="3.30.70.20">
    <property type="match status" value="1"/>
</dbReference>
<dbReference type="RefSeq" id="WP_090094370.1">
    <property type="nucleotide sequence ID" value="NZ_FOMG01000043.1"/>
</dbReference>
<evidence type="ECO:0000256" key="6">
    <source>
        <dbReference type="ARBA" id="ARBA00023002"/>
    </source>
</evidence>
<dbReference type="PROSITE" id="PS51918">
    <property type="entry name" value="RADICAL_SAM"/>
    <property type="match status" value="1"/>
</dbReference>
<evidence type="ECO:0000259" key="10">
    <source>
        <dbReference type="PROSITE" id="PS51379"/>
    </source>
</evidence>
<reference evidence="12 13" key="1">
    <citation type="submission" date="2016-10" db="EMBL/GenBank/DDBJ databases">
        <authorList>
            <person name="de Groot N.N."/>
        </authorList>
    </citation>
    <scope>NUCLEOTIDE SEQUENCE [LARGE SCALE GENOMIC DNA]</scope>
    <source>
        <strain evidence="12 13">DSM 12992</strain>
    </source>
</reference>
<dbReference type="PIRSF" id="PIRSF000371">
    <property type="entry name" value="PFL_act_enz"/>
    <property type="match status" value="1"/>
</dbReference>
<dbReference type="InterPro" id="IPR007197">
    <property type="entry name" value="rSAM"/>
</dbReference>
<keyword evidence="7" id="KW-0408">Iron</keyword>
<dbReference type="GO" id="GO:0016491">
    <property type="term" value="F:oxidoreductase activity"/>
    <property type="evidence" value="ECO:0007669"/>
    <property type="project" value="UniProtKB-KW"/>
</dbReference>
<proteinExistence type="inferred from homology"/>
<evidence type="ECO:0000256" key="9">
    <source>
        <dbReference type="ARBA" id="ARBA00047365"/>
    </source>
</evidence>
<dbReference type="OrthoDB" id="9782387at2"/>
<dbReference type="GO" id="GO:0051539">
    <property type="term" value="F:4 iron, 4 sulfur cluster binding"/>
    <property type="evidence" value="ECO:0007669"/>
    <property type="project" value="UniProtKB-KW"/>
</dbReference>
<dbReference type="SUPFAM" id="SSF54862">
    <property type="entry name" value="4Fe-4S ferredoxins"/>
    <property type="match status" value="1"/>
</dbReference>
<dbReference type="PROSITE" id="PS01087">
    <property type="entry name" value="RADICAL_ACTIVATING"/>
    <property type="match status" value="1"/>
</dbReference>
<dbReference type="PROSITE" id="PS51379">
    <property type="entry name" value="4FE4S_FER_2"/>
    <property type="match status" value="2"/>
</dbReference>
<dbReference type="Gene3D" id="3.80.30.10">
    <property type="entry name" value="pyruvate-formate lyase- activating enzyme"/>
    <property type="match status" value="1"/>
</dbReference>
<dbReference type="SFLD" id="SFLDS00029">
    <property type="entry name" value="Radical_SAM"/>
    <property type="match status" value="1"/>
</dbReference>
<keyword evidence="8" id="KW-0411">Iron-sulfur</keyword>
<evidence type="ECO:0000256" key="4">
    <source>
        <dbReference type="ARBA" id="ARBA00022691"/>
    </source>
</evidence>
<feature type="domain" description="Radical SAM core" evidence="11">
    <location>
        <begin position="18"/>
        <end position="294"/>
    </location>
</feature>
<dbReference type="InterPro" id="IPR058240">
    <property type="entry name" value="rSAM_sf"/>
</dbReference>
<evidence type="ECO:0000259" key="11">
    <source>
        <dbReference type="PROSITE" id="PS51918"/>
    </source>
</evidence>
<dbReference type="Proteomes" id="UP000199263">
    <property type="component" value="Unassembled WGS sequence"/>
</dbReference>
<dbReference type="InterPro" id="IPR040074">
    <property type="entry name" value="BssD/PflA/YjjW"/>
</dbReference>
<feature type="domain" description="4Fe-4S ferredoxin-type" evidence="10">
    <location>
        <begin position="77"/>
        <end position="106"/>
    </location>
</feature>
<dbReference type="PANTHER" id="PTHR30352:SF4">
    <property type="entry name" value="PYRUVATE FORMATE-LYASE 2-ACTIVATING ENZYME"/>
    <property type="match status" value="1"/>
</dbReference>
<comment type="similarity">
    <text evidence="2">Belongs to the organic radical-activating enzymes family.</text>
</comment>
<name>A0A1I1S8P8_9CLOT</name>
<dbReference type="InterPro" id="IPR012839">
    <property type="entry name" value="Organic_radical_activase"/>
</dbReference>
<dbReference type="Pfam" id="PF04055">
    <property type="entry name" value="Radical_SAM"/>
    <property type="match status" value="1"/>
</dbReference>
<dbReference type="SFLD" id="SFLDF00298">
    <property type="entry name" value="glycerol_dehydratase_activase"/>
    <property type="match status" value="1"/>
</dbReference>
<evidence type="ECO:0000256" key="2">
    <source>
        <dbReference type="ARBA" id="ARBA00009777"/>
    </source>
</evidence>
<comment type="cofactor">
    <cofactor evidence="1">
        <name>[4Fe-4S] cluster</name>
        <dbReference type="ChEBI" id="CHEBI:49883"/>
    </cofactor>
</comment>
<dbReference type="GO" id="GO:0046872">
    <property type="term" value="F:metal ion binding"/>
    <property type="evidence" value="ECO:0007669"/>
    <property type="project" value="UniProtKB-KW"/>
</dbReference>
<dbReference type="AlphaFoldDB" id="A0A1I1S8P8"/>
<evidence type="ECO:0000256" key="7">
    <source>
        <dbReference type="ARBA" id="ARBA00023004"/>
    </source>
</evidence>
<dbReference type="SFLD" id="SFLDG01118">
    <property type="entry name" value="activating_enzymes__group_2"/>
    <property type="match status" value="1"/>
</dbReference>
<dbReference type="InterPro" id="IPR033974">
    <property type="entry name" value="Glycerol_dehydratase_activase"/>
</dbReference>
<keyword evidence="6" id="KW-0560">Oxidoreductase</keyword>
<dbReference type="STRING" id="119641.SAMN05421842_1439"/>
<protein>
    <submittedName>
        <fullName evidence="12">Pyruvate formate lyase activating enzyme</fullName>
    </submittedName>
</protein>
<feature type="domain" description="4Fe-4S ferredoxin-type" evidence="10">
    <location>
        <begin position="49"/>
        <end position="76"/>
    </location>
</feature>
<sequence length="304" mass="34126">MNKDTNGVIFNIQKFSLHDGPGIRSIVFFKGCPMSCLWCSNPESQEIAPQILFNKNLCTKCGKCSLACDKLAVDITSQYRINKDKCKVCTKCVDNCLSGALVLEGKECSVHEVIEELKKDSIHYRRSNGGITLSGGEVLLQPDFAVELLRRCKSYGWHTAIETAMYVGNEAVKKVIPYVDLVMVDIKSMDSEIHKKFTGVDNKVILENIKLTDEISKELIIRVPVIEGFNADIKSIKNIAEFSKDLKNLKRIDLLPYHNYGEGKYEAIGREYELKELSTPNEEKMNTLKSIVEDMGIICTIGAE</sequence>
<evidence type="ECO:0000256" key="1">
    <source>
        <dbReference type="ARBA" id="ARBA00001966"/>
    </source>
</evidence>
<keyword evidence="12" id="KW-0670">Pyruvate</keyword>
<dbReference type="EMBL" id="FOMG01000043">
    <property type="protein sequence ID" value="SFD40988.1"/>
    <property type="molecule type" value="Genomic_DNA"/>
</dbReference>
<evidence type="ECO:0000313" key="13">
    <source>
        <dbReference type="Proteomes" id="UP000199263"/>
    </source>
</evidence>
<comment type="catalytic activity">
    <reaction evidence="9">
        <text>glycyl-[protein] + reduced [flavodoxin] + S-adenosyl-L-methionine = glycin-2-yl radical-[protein] + semiquinone [flavodoxin] + 5'-deoxyadenosine + L-methionine + H(+)</text>
        <dbReference type="Rhea" id="RHEA:61976"/>
        <dbReference type="Rhea" id="RHEA-COMP:10622"/>
        <dbReference type="Rhea" id="RHEA-COMP:14480"/>
        <dbReference type="Rhea" id="RHEA-COMP:15993"/>
        <dbReference type="Rhea" id="RHEA-COMP:15994"/>
        <dbReference type="ChEBI" id="CHEBI:15378"/>
        <dbReference type="ChEBI" id="CHEBI:17319"/>
        <dbReference type="ChEBI" id="CHEBI:29947"/>
        <dbReference type="ChEBI" id="CHEBI:32722"/>
        <dbReference type="ChEBI" id="CHEBI:57618"/>
        <dbReference type="ChEBI" id="CHEBI:57844"/>
        <dbReference type="ChEBI" id="CHEBI:59789"/>
        <dbReference type="ChEBI" id="CHEBI:140311"/>
    </reaction>
</comment>
<keyword evidence="13" id="KW-1185">Reference proteome</keyword>
<accession>A0A1I1S8P8</accession>
<gene>
    <name evidence="12" type="ORF">SAMN05421842_1439</name>
</gene>
<dbReference type="PANTHER" id="PTHR30352">
    <property type="entry name" value="PYRUVATE FORMATE-LYASE-ACTIVATING ENZYME"/>
    <property type="match status" value="1"/>
</dbReference>
<evidence type="ECO:0000256" key="8">
    <source>
        <dbReference type="ARBA" id="ARBA00023014"/>
    </source>
</evidence>
<dbReference type="InterPro" id="IPR034457">
    <property type="entry name" value="Organic_radical-activating"/>
</dbReference>
<evidence type="ECO:0000256" key="3">
    <source>
        <dbReference type="ARBA" id="ARBA00022485"/>
    </source>
</evidence>
<dbReference type="InterPro" id="IPR001989">
    <property type="entry name" value="Radical_activat_CS"/>
</dbReference>
<dbReference type="NCBIfam" id="TIGR02494">
    <property type="entry name" value="PFLE_PFLC"/>
    <property type="match status" value="1"/>
</dbReference>
<keyword evidence="12" id="KW-0456">Lyase</keyword>
<dbReference type="InterPro" id="IPR017896">
    <property type="entry name" value="4Fe4S_Fe-S-bd"/>
</dbReference>
<dbReference type="GO" id="GO:0016829">
    <property type="term" value="F:lyase activity"/>
    <property type="evidence" value="ECO:0007669"/>
    <property type="project" value="UniProtKB-KW"/>
</dbReference>
<organism evidence="12 13">
    <name type="scientific">Clostridium uliginosum</name>
    <dbReference type="NCBI Taxonomy" id="119641"/>
    <lineage>
        <taxon>Bacteria</taxon>
        <taxon>Bacillati</taxon>
        <taxon>Bacillota</taxon>
        <taxon>Clostridia</taxon>
        <taxon>Eubacteriales</taxon>
        <taxon>Clostridiaceae</taxon>
        <taxon>Clostridium</taxon>
    </lineage>
</organism>
<evidence type="ECO:0000313" key="12">
    <source>
        <dbReference type="EMBL" id="SFD40988.1"/>
    </source>
</evidence>
<keyword evidence="5" id="KW-0479">Metal-binding</keyword>
<keyword evidence="4" id="KW-0949">S-adenosyl-L-methionine</keyword>
<evidence type="ECO:0000256" key="5">
    <source>
        <dbReference type="ARBA" id="ARBA00022723"/>
    </source>
</evidence>
<dbReference type="SFLD" id="SFLDG01066">
    <property type="entry name" value="organic_radical-activating_enz"/>
    <property type="match status" value="1"/>
</dbReference>
<keyword evidence="3" id="KW-0004">4Fe-4S</keyword>
<dbReference type="SUPFAM" id="SSF102114">
    <property type="entry name" value="Radical SAM enzymes"/>
    <property type="match status" value="1"/>
</dbReference>